<dbReference type="SUPFAM" id="SSF82171">
    <property type="entry name" value="DPP6 N-terminal domain-like"/>
    <property type="match status" value="1"/>
</dbReference>
<dbReference type="AlphaFoldDB" id="A0A1M5FIA9"/>
<evidence type="ECO:0000313" key="5">
    <source>
        <dbReference type="Proteomes" id="UP000184520"/>
    </source>
</evidence>
<protein>
    <submittedName>
        <fullName evidence="4">Dipeptidyl aminopeptidase/acylaminoacyl peptidase</fullName>
    </submittedName>
</protein>
<feature type="signal peptide" evidence="2">
    <location>
        <begin position="1"/>
        <end position="26"/>
    </location>
</feature>
<dbReference type="GO" id="GO:0004252">
    <property type="term" value="F:serine-type endopeptidase activity"/>
    <property type="evidence" value="ECO:0007669"/>
    <property type="project" value="TreeGrafter"/>
</dbReference>
<keyword evidence="4" id="KW-0645">Protease</keyword>
<keyword evidence="4" id="KW-0031">Aminopeptidase</keyword>
<proteinExistence type="predicted"/>
<dbReference type="GO" id="GO:0006508">
    <property type="term" value="P:proteolysis"/>
    <property type="evidence" value="ECO:0007669"/>
    <property type="project" value="InterPro"/>
</dbReference>
<dbReference type="Gene3D" id="3.40.50.1820">
    <property type="entry name" value="alpha/beta hydrolase"/>
    <property type="match status" value="1"/>
</dbReference>
<name>A0A1M5FIA9_9ALTE</name>
<evidence type="ECO:0000256" key="1">
    <source>
        <dbReference type="ARBA" id="ARBA00022801"/>
    </source>
</evidence>
<dbReference type="InterPro" id="IPR029058">
    <property type="entry name" value="AB_hydrolase_fold"/>
</dbReference>
<dbReference type="OrthoDB" id="4269629at2"/>
<keyword evidence="2" id="KW-0732">Signal</keyword>
<sequence length="652" mass="75142">MKRFAKGVIMLCLCIVSAAPVSLATANEEAKLTPIEVFSRLPQFYSVALSPSGNRIAMERNSESEDLAALMTLDIETGKVFYLLRADNKKVKINWYRWANDEDLLVSAKYEISEAGTKYFKTRLYVMKYNEQGGDPEQVIDWRHIKRYQENSKRAPQFQDEIIDMLPDDPDHILMAIDIARPLEPSVFKVNVKTRKISRLEKGKKRIRDWMTDRQGNLRIGITLNYETGDRDIYLLNEEDEYEKLFSYNVSDDKPISIAGFAADPNILYFKRYLGDYRALYKMDLTTREETLVYADDEYDVDGSLIYSPVTKDAIGVRHANAKGGRYYWEPRYEALQENLNNVLKDRKNYLVKFSQNEDVYLLYSESDTHPGRYYVGNQREGTLKFLFDQYPDIVPESLSDHTRVDITMRDKATIEGYLTLPKHGEAPYPTVIFPHGGPGGRDYAGFDYWTAYFNSRGYAVMRPNFRGSTGYGYSFSEAQMQSWGMAMQDDIADATQWMIDQGYTDKTKVCIVGASYGGFAALAATVKSPEMYTCAVSFAGVSDLDRLVFRARAFVNKKLVKKQIGEDQDDRERRSPINFVENIKTPILLIHGEEDRVVHVEQSRNMAEELEDHDKVFEYVELPFGNHHLSIQSNRMKTFEAMDKFLSKYLQ</sequence>
<keyword evidence="1" id="KW-0378">Hydrolase</keyword>
<dbReference type="STRING" id="634436.SAMN05216361_0854"/>
<feature type="domain" description="Peptidase S9 prolyl oligopeptidase catalytic" evidence="3">
    <location>
        <begin position="447"/>
        <end position="652"/>
    </location>
</feature>
<dbReference type="InterPro" id="IPR001375">
    <property type="entry name" value="Peptidase_S9_cat"/>
</dbReference>
<dbReference type="Proteomes" id="UP000184520">
    <property type="component" value="Unassembled WGS sequence"/>
</dbReference>
<organism evidence="4 5">
    <name type="scientific">Marisediminitalea aggregata</name>
    <dbReference type="NCBI Taxonomy" id="634436"/>
    <lineage>
        <taxon>Bacteria</taxon>
        <taxon>Pseudomonadati</taxon>
        <taxon>Pseudomonadota</taxon>
        <taxon>Gammaproteobacteria</taxon>
        <taxon>Alteromonadales</taxon>
        <taxon>Alteromonadaceae</taxon>
        <taxon>Marisediminitalea</taxon>
    </lineage>
</organism>
<gene>
    <name evidence="4" type="ORF">SAMN05216361_0854</name>
</gene>
<dbReference type="PANTHER" id="PTHR42776">
    <property type="entry name" value="SERINE PEPTIDASE S9 FAMILY MEMBER"/>
    <property type="match status" value="1"/>
</dbReference>
<dbReference type="EMBL" id="FQWD01000001">
    <property type="protein sequence ID" value="SHF91218.1"/>
    <property type="molecule type" value="Genomic_DNA"/>
</dbReference>
<evidence type="ECO:0000256" key="2">
    <source>
        <dbReference type="SAM" id="SignalP"/>
    </source>
</evidence>
<feature type="chain" id="PRO_5012228957" evidence="2">
    <location>
        <begin position="27"/>
        <end position="652"/>
    </location>
</feature>
<dbReference type="GO" id="GO:0004177">
    <property type="term" value="F:aminopeptidase activity"/>
    <property type="evidence" value="ECO:0007669"/>
    <property type="project" value="UniProtKB-KW"/>
</dbReference>
<reference evidence="5" key="1">
    <citation type="submission" date="2016-11" db="EMBL/GenBank/DDBJ databases">
        <authorList>
            <person name="Varghese N."/>
            <person name="Submissions S."/>
        </authorList>
    </citation>
    <scope>NUCLEOTIDE SEQUENCE [LARGE SCALE GENOMIC DNA]</scope>
    <source>
        <strain evidence="5">CGMCC 1.8995</strain>
    </source>
</reference>
<keyword evidence="5" id="KW-1185">Reference proteome</keyword>
<accession>A0A1M5FIA9</accession>
<dbReference type="PANTHER" id="PTHR42776:SF27">
    <property type="entry name" value="DIPEPTIDYL PEPTIDASE FAMILY MEMBER 6"/>
    <property type="match status" value="1"/>
</dbReference>
<evidence type="ECO:0000313" key="4">
    <source>
        <dbReference type="EMBL" id="SHF91218.1"/>
    </source>
</evidence>
<evidence type="ECO:0000259" key="3">
    <source>
        <dbReference type="Pfam" id="PF00326"/>
    </source>
</evidence>
<dbReference type="Pfam" id="PF00326">
    <property type="entry name" value="Peptidase_S9"/>
    <property type="match status" value="1"/>
</dbReference>
<dbReference type="SUPFAM" id="SSF53474">
    <property type="entry name" value="alpha/beta-Hydrolases"/>
    <property type="match status" value="1"/>
</dbReference>
<dbReference type="RefSeq" id="WP_084526186.1">
    <property type="nucleotide sequence ID" value="NZ_FQWD01000001.1"/>
</dbReference>